<dbReference type="GO" id="GO:0007059">
    <property type="term" value="P:chromosome segregation"/>
    <property type="evidence" value="ECO:0007669"/>
    <property type="project" value="UniProtKB-UniRule"/>
</dbReference>
<keyword evidence="13" id="KW-1185">Reference proteome</keyword>
<sequence length="303" mass="32515">MLLTEASEAFAHHLGDVRRLSPATVRAYRADLRDLAALAATRGVTALTDVDLELLREWLWHASERGDARSTLARRTATARALFSWALETGLVPTDPSLRLTAPKRARTLPRVAPSAALAEVMERSAAEAADGDAISRRDHAVLELLYGSGIRVSELCGIDIDDIDQQRGVVRVVGKGDRERVVPFGAPARRALQAYLPVRPALLTGTAPDAHGALFLGARGGRLSPRVVHRLVSRRIGPVMGAENVGAHALRHAAATHLLDGGADLRSVQELLGHASLGTTQIYTHVSSERLAAAYRLAHPRA</sequence>
<dbReference type="GO" id="GO:0051301">
    <property type="term" value="P:cell division"/>
    <property type="evidence" value="ECO:0007669"/>
    <property type="project" value="UniProtKB-KW"/>
</dbReference>
<dbReference type="InterPro" id="IPR004107">
    <property type="entry name" value="Integrase_SAM-like_N"/>
</dbReference>
<evidence type="ECO:0000313" key="13">
    <source>
        <dbReference type="Proteomes" id="UP001329313"/>
    </source>
</evidence>
<dbReference type="InterPro" id="IPR050090">
    <property type="entry name" value="Tyrosine_recombinase_XerCD"/>
</dbReference>
<dbReference type="InterPro" id="IPR044068">
    <property type="entry name" value="CB"/>
</dbReference>
<evidence type="ECO:0000256" key="3">
    <source>
        <dbReference type="ARBA" id="ARBA00022618"/>
    </source>
</evidence>
<dbReference type="GO" id="GO:0009037">
    <property type="term" value="F:tyrosine-based site-specific recombinase activity"/>
    <property type="evidence" value="ECO:0007669"/>
    <property type="project" value="UniProtKB-UniRule"/>
</dbReference>
<reference evidence="12 13" key="1">
    <citation type="submission" date="2023-10" db="EMBL/GenBank/DDBJ databases">
        <title>Y20.</title>
        <authorList>
            <person name="Zhang G."/>
            <person name="Ding Y."/>
        </authorList>
    </citation>
    <scope>NUCLEOTIDE SEQUENCE [LARGE SCALE GENOMIC DNA]</scope>
    <source>
        <strain evidence="12 13">Y20</strain>
    </source>
</reference>
<dbReference type="AlphaFoldDB" id="A0AAU0MKE0"/>
<keyword evidence="6 9" id="KW-0238">DNA-binding</keyword>
<comment type="similarity">
    <text evidence="9">Belongs to the 'phage' integrase family. XerC subfamily.</text>
</comment>
<dbReference type="InterPro" id="IPR013762">
    <property type="entry name" value="Integrase-like_cat_sf"/>
</dbReference>
<evidence type="ECO:0000256" key="5">
    <source>
        <dbReference type="ARBA" id="ARBA00022908"/>
    </source>
</evidence>
<feature type="active site" evidence="9">
    <location>
        <position position="249"/>
    </location>
</feature>
<organism evidence="12 13">
    <name type="scientific">Microbacterium limosum</name>
    <dbReference type="NCBI Taxonomy" id="3079935"/>
    <lineage>
        <taxon>Bacteria</taxon>
        <taxon>Bacillati</taxon>
        <taxon>Actinomycetota</taxon>
        <taxon>Actinomycetes</taxon>
        <taxon>Micrococcales</taxon>
        <taxon>Microbacteriaceae</taxon>
        <taxon>Microbacterium</taxon>
    </lineage>
</organism>
<dbReference type="RefSeq" id="WP_330171636.1">
    <property type="nucleotide sequence ID" value="NZ_CP137080.1"/>
</dbReference>
<evidence type="ECO:0000259" key="11">
    <source>
        <dbReference type="PROSITE" id="PS51900"/>
    </source>
</evidence>
<comment type="subunit">
    <text evidence="9">Forms a cyclic heterotetrameric complex composed of two molecules of XerC and two molecules of XerD.</text>
</comment>
<gene>
    <name evidence="9" type="primary">xerC</name>
    <name evidence="12" type="ORF">RYJ27_04945</name>
</gene>
<proteinExistence type="inferred from homology"/>
<feature type="active site" evidence="9">
    <location>
        <position position="252"/>
    </location>
</feature>
<evidence type="ECO:0000259" key="10">
    <source>
        <dbReference type="PROSITE" id="PS51898"/>
    </source>
</evidence>
<evidence type="ECO:0000256" key="2">
    <source>
        <dbReference type="ARBA" id="ARBA00022490"/>
    </source>
</evidence>
<keyword evidence="2 9" id="KW-0963">Cytoplasm</keyword>
<feature type="active site" evidence="9">
    <location>
        <position position="152"/>
    </location>
</feature>
<dbReference type="KEGG" id="mliy:RYJ27_04945"/>
<feature type="active site" evidence="9">
    <location>
        <position position="275"/>
    </location>
</feature>
<dbReference type="InterPro" id="IPR010998">
    <property type="entry name" value="Integrase_recombinase_N"/>
</dbReference>
<feature type="domain" description="Tyr recombinase" evidence="10">
    <location>
        <begin position="112"/>
        <end position="297"/>
    </location>
</feature>
<evidence type="ECO:0000313" key="12">
    <source>
        <dbReference type="EMBL" id="WOQ70556.1"/>
    </source>
</evidence>
<evidence type="ECO:0000256" key="4">
    <source>
        <dbReference type="ARBA" id="ARBA00022829"/>
    </source>
</evidence>
<protein>
    <recommendedName>
        <fullName evidence="9">Tyrosine recombinase XerC</fullName>
    </recommendedName>
</protein>
<dbReference type="PANTHER" id="PTHR30349:SF77">
    <property type="entry name" value="TYROSINE RECOMBINASE XERC"/>
    <property type="match status" value="1"/>
</dbReference>
<dbReference type="InterPro" id="IPR011010">
    <property type="entry name" value="DNA_brk_join_enz"/>
</dbReference>
<dbReference type="GO" id="GO:0005737">
    <property type="term" value="C:cytoplasm"/>
    <property type="evidence" value="ECO:0007669"/>
    <property type="project" value="UniProtKB-SubCell"/>
</dbReference>
<evidence type="ECO:0000256" key="6">
    <source>
        <dbReference type="ARBA" id="ARBA00023125"/>
    </source>
</evidence>
<feature type="active site" evidence="9">
    <location>
        <position position="176"/>
    </location>
</feature>
<keyword evidence="4 9" id="KW-0159">Chromosome partition</keyword>
<evidence type="ECO:0000256" key="7">
    <source>
        <dbReference type="ARBA" id="ARBA00023172"/>
    </source>
</evidence>
<accession>A0AAU0MKE0</accession>
<dbReference type="GO" id="GO:0006313">
    <property type="term" value="P:DNA transposition"/>
    <property type="evidence" value="ECO:0007669"/>
    <property type="project" value="UniProtKB-UniRule"/>
</dbReference>
<dbReference type="Proteomes" id="UP001329313">
    <property type="component" value="Chromosome"/>
</dbReference>
<keyword evidence="7 9" id="KW-0233">DNA recombination</keyword>
<dbReference type="Pfam" id="PF02899">
    <property type="entry name" value="Phage_int_SAM_1"/>
    <property type="match status" value="1"/>
</dbReference>
<dbReference type="InterPro" id="IPR002104">
    <property type="entry name" value="Integrase_catalytic"/>
</dbReference>
<evidence type="ECO:0000256" key="8">
    <source>
        <dbReference type="ARBA" id="ARBA00023306"/>
    </source>
</evidence>
<dbReference type="HAMAP" id="MF_01808">
    <property type="entry name" value="Recomb_XerC_XerD"/>
    <property type="match status" value="1"/>
</dbReference>
<dbReference type="InterPro" id="IPR023009">
    <property type="entry name" value="Tyrosine_recombinase_XerC/XerD"/>
</dbReference>
<dbReference type="PANTHER" id="PTHR30349">
    <property type="entry name" value="PHAGE INTEGRASE-RELATED"/>
    <property type="match status" value="1"/>
</dbReference>
<dbReference type="PROSITE" id="PS51900">
    <property type="entry name" value="CB"/>
    <property type="match status" value="1"/>
</dbReference>
<dbReference type="EMBL" id="CP137080">
    <property type="protein sequence ID" value="WOQ70556.1"/>
    <property type="molecule type" value="Genomic_DNA"/>
</dbReference>
<evidence type="ECO:0000256" key="1">
    <source>
        <dbReference type="ARBA" id="ARBA00004496"/>
    </source>
</evidence>
<feature type="domain" description="Core-binding (CB)" evidence="11">
    <location>
        <begin position="1"/>
        <end position="87"/>
    </location>
</feature>
<keyword evidence="5 9" id="KW-0229">DNA integration</keyword>
<dbReference type="CDD" id="cd00798">
    <property type="entry name" value="INT_XerDC_C"/>
    <property type="match status" value="1"/>
</dbReference>
<dbReference type="PROSITE" id="PS51898">
    <property type="entry name" value="TYR_RECOMBINASE"/>
    <property type="match status" value="1"/>
</dbReference>
<keyword evidence="8 9" id="KW-0131">Cell cycle</keyword>
<feature type="active site" description="O-(3'-phospho-DNA)-tyrosine intermediate" evidence="9">
    <location>
        <position position="284"/>
    </location>
</feature>
<dbReference type="Pfam" id="PF00589">
    <property type="entry name" value="Phage_integrase"/>
    <property type="match status" value="1"/>
</dbReference>
<dbReference type="Gene3D" id="1.10.443.10">
    <property type="entry name" value="Intergrase catalytic core"/>
    <property type="match status" value="1"/>
</dbReference>
<dbReference type="SUPFAM" id="SSF56349">
    <property type="entry name" value="DNA breaking-rejoining enzymes"/>
    <property type="match status" value="1"/>
</dbReference>
<dbReference type="GO" id="GO:0003677">
    <property type="term" value="F:DNA binding"/>
    <property type="evidence" value="ECO:0007669"/>
    <property type="project" value="UniProtKB-UniRule"/>
</dbReference>
<evidence type="ECO:0000256" key="9">
    <source>
        <dbReference type="HAMAP-Rule" id="MF_01808"/>
    </source>
</evidence>
<dbReference type="Gene3D" id="1.10.150.130">
    <property type="match status" value="1"/>
</dbReference>
<keyword evidence="3 9" id="KW-0132">Cell division</keyword>
<name>A0AAU0MKE0_9MICO</name>
<comment type="subcellular location">
    <subcellularLocation>
        <location evidence="1 9">Cytoplasm</location>
    </subcellularLocation>
</comment>
<comment type="function">
    <text evidence="9">Site-specific tyrosine recombinase, which acts by catalyzing the cutting and rejoining of the recombining DNA molecules. The XerC-XerD complex is essential to convert dimers of the bacterial chromosome into monomers to permit their segregation at cell division. It also contributes to the segregational stability of plasmids.</text>
</comment>